<feature type="region of interest" description="Disordered" evidence="1">
    <location>
        <begin position="1"/>
        <end position="21"/>
    </location>
</feature>
<protein>
    <recommendedName>
        <fullName evidence="9">Cellulose-binding domain protein</fullName>
    </recommendedName>
</protein>
<evidence type="ECO:0000259" key="5">
    <source>
        <dbReference type="Pfam" id="PF07631"/>
    </source>
</evidence>
<evidence type="ECO:0000313" key="8">
    <source>
        <dbReference type="Proteomes" id="UP000028725"/>
    </source>
</evidence>
<proteinExistence type="predicted"/>
<gene>
    <name evidence="7" type="ORF">DB31_9035</name>
</gene>
<feature type="domain" description="DUF1592" evidence="5">
    <location>
        <begin position="188"/>
        <end position="316"/>
    </location>
</feature>
<reference evidence="7 8" key="1">
    <citation type="submission" date="2014-04" db="EMBL/GenBank/DDBJ databases">
        <title>Genome assembly of Hyalangium minutum DSM 14724.</title>
        <authorList>
            <person name="Sharma G."/>
            <person name="Subramanian S."/>
        </authorList>
    </citation>
    <scope>NUCLEOTIDE SEQUENCE [LARGE SCALE GENOMIC DNA]</scope>
    <source>
        <strain evidence="7 8">DSM 14724</strain>
    </source>
</reference>
<evidence type="ECO:0000313" key="7">
    <source>
        <dbReference type="EMBL" id="KFE66821.1"/>
    </source>
</evidence>
<dbReference type="Pfam" id="PF07631">
    <property type="entry name" value="PSD4"/>
    <property type="match status" value="1"/>
</dbReference>
<evidence type="ECO:0000259" key="2">
    <source>
        <dbReference type="Pfam" id="PF07624"/>
    </source>
</evidence>
<sequence>MPTDSEGKGPGDGDKVAVGPIPSQAIRRLTRTEYLNTVRELLGPSATTSQVLPADDLVDGYDNNTQVLGIGSLLLEKYALAAEDLVSSALASGNADGRARLLTCDFSGVNETPCARQILSSFGRKAWRRPLTSEDVERLMGLVQASRAAGDSFEVALGVGMQAILTSPHFLFRVEVDPSRGVVSSHLLSPHELATRLAYFLWSSPPDEALMAAAEAGTLQEPAELERQTRRMLSAPKAQALVDNFASQWLRTRQLTQAQPSPALFPTFTSLQLAQAMSQETALVFAELLKGDRSMLDLLDADFTYVNSALAAHYGIPGTFDPVRFTRVALPESSNRRGLLTHGSILALNATPTRNSTVKRGKWVLGRLLCQEPPPPPASIPQLPSGPTTGSLRQRMEQHVSSPMCSSCHAQMDPIGFALEHYDAIGAWRATDGEYAIDARGTLPDGRSFDGAIELGRTLKADAALPSCMVRHLFTYALGRQPEVDDEAVLKQLTQSFGDQGYRMKELLVQLTLSPTFRMRTSQQEAHQ</sequence>
<evidence type="ECO:0000259" key="6">
    <source>
        <dbReference type="Pfam" id="PF07637"/>
    </source>
</evidence>
<feature type="domain" description="DUF1595" evidence="6">
    <location>
        <begin position="114"/>
        <end position="175"/>
    </location>
</feature>
<feature type="compositionally biased region" description="Basic and acidic residues" evidence="1">
    <location>
        <begin position="1"/>
        <end position="15"/>
    </location>
</feature>
<accession>A0A085WGK8</accession>
<dbReference type="InterPro" id="IPR013036">
    <property type="entry name" value="DUF1587"/>
</dbReference>
<feature type="domain" description="DUF1585" evidence="2">
    <location>
        <begin position="445"/>
        <end position="517"/>
    </location>
</feature>
<organism evidence="7 8">
    <name type="scientific">Hyalangium minutum</name>
    <dbReference type="NCBI Taxonomy" id="394096"/>
    <lineage>
        <taxon>Bacteria</taxon>
        <taxon>Pseudomonadati</taxon>
        <taxon>Myxococcota</taxon>
        <taxon>Myxococcia</taxon>
        <taxon>Myxococcales</taxon>
        <taxon>Cystobacterineae</taxon>
        <taxon>Archangiaceae</taxon>
        <taxon>Hyalangium</taxon>
    </lineage>
</organism>
<dbReference type="Pfam" id="PF07624">
    <property type="entry name" value="PSD2"/>
    <property type="match status" value="1"/>
</dbReference>
<dbReference type="Proteomes" id="UP000028725">
    <property type="component" value="Unassembled WGS sequence"/>
</dbReference>
<dbReference type="Pfam" id="PF07627">
    <property type="entry name" value="PSCyt3"/>
    <property type="match status" value="1"/>
</dbReference>
<dbReference type="InterPro" id="IPR013043">
    <property type="entry name" value="DUF1595"/>
</dbReference>
<evidence type="ECO:0000256" key="1">
    <source>
        <dbReference type="SAM" id="MobiDB-lite"/>
    </source>
</evidence>
<dbReference type="InterPro" id="IPR013039">
    <property type="entry name" value="DUF1588"/>
</dbReference>
<feature type="domain" description="DUF1587" evidence="3">
    <location>
        <begin position="27"/>
        <end position="90"/>
    </location>
</feature>
<evidence type="ECO:0008006" key="9">
    <source>
        <dbReference type="Google" id="ProtNLM"/>
    </source>
</evidence>
<name>A0A085WGK8_9BACT</name>
<evidence type="ECO:0000259" key="4">
    <source>
        <dbReference type="Pfam" id="PF07627"/>
    </source>
</evidence>
<dbReference type="STRING" id="394096.DB31_9035"/>
<dbReference type="InterPro" id="IPR013042">
    <property type="entry name" value="DUF1592"/>
</dbReference>
<keyword evidence="8" id="KW-1185">Reference proteome</keyword>
<evidence type="ECO:0000259" key="3">
    <source>
        <dbReference type="Pfam" id="PF07626"/>
    </source>
</evidence>
<feature type="domain" description="DUF1588" evidence="4">
    <location>
        <begin position="336"/>
        <end position="432"/>
    </location>
</feature>
<dbReference type="EMBL" id="JMCB01000009">
    <property type="protein sequence ID" value="KFE66821.1"/>
    <property type="molecule type" value="Genomic_DNA"/>
</dbReference>
<dbReference type="Pfam" id="PF07637">
    <property type="entry name" value="PSD5"/>
    <property type="match status" value="1"/>
</dbReference>
<comment type="caution">
    <text evidence="7">The sequence shown here is derived from an EMBL/GenBank/DDBJ whole genome shotgun (WGS) entry which is preliminary data.</text>
</comment>
<dbReference type="Pfam" id="PF07626">
    <property type="entry name" value="PSD3"/>
    <property type="match status" value="1"/>
</dbReference>
<dbReference type="InterPro" id="IPR011478">
    <property type="entry name" value="DUF1585"/>
</dbReference>
<dbReference type="AlphaFoldDB" id="A0A085WGK8"/>